<reference evidence="2 3" key="1">
    <citation type="submission" date="2015-12" db="EMBL/GenBank/DDBJ databases">
        <title>Dictyostelia acquired genes for synthesis and detection of signals that induce cell-type specialization by lateral gene transfer from prokaryotes.</title>
        <authorList>
            <person name="Gloeckner G."/>
            <person name="Schaap P."/>
        </authorList>
    </citation>
    <scope>NUCLEOTIDE SEQUENCE [LARGE SCALE GENOMIC DNA]</scope>
    <source>
        <strain evidence="2 3">TK</strain>
    </source>
</reference>
<dbReference type="Proteomes" id="UP000076078">
    <property type="component" value="Unassembled WGS sequence"/>
</dbReference>
<name>A0A152A7A6_TIELA</name>
<proteinExistence type="predicted"/>
<dbReference type="OrthoDB" id="16979at2759"/>
<sequence>MSNNRTIKISGKKKGDANNKSRPIRQIHINSNNNNRSITRNRGSRAEYQRLIISPVPSSVDRNDLLNYIKQKAYRPNANFVKTVYRDQQLTILVERADANAIVNLNNTRYRELQLSIIRDMRPFPPQIIIIQPISKVFEDHLKASYHNNPMKDAVDFSFINGSNPIVDFNSDKTVKVLFQIISKQCPKVLSIQYHLHHNLK</sequence>
<evidence type="ECO:0000256" key="1">
    <source>
        <dbReference type="SAM" id="MobiDB-lite"/>
    </source>
</evidence>
<comment type="caution">
    <text evidence="2">The sequence shown here is derived from an EMBL/GenBank/DDBJ whole genome shotgun (WGS) entry which is preliminary data.</text>
</comment>
<dbReference type="FunCoup" id="A0A152A7A6">
    <property type="interactions" value="284"/>
</dbReference>
<organism evidence="2 3">
    <name type="scientific">Tieghemostelium lacteum</name>
    <name type="common">Slime mold</name>
    <name type="synonym">Dictyostelium lacteum</name>
    <dbReference type="NCBI Taxonomy" id="361077"/>
    <lineage>
        <taxon>Eukaryota</taxon>
        <taxon>Amoebozoa</taxon>
        <taxon>Evosea</taxon>
        <taxon>Eumycetozoa</taxon>
        <taxon>Dictyostelia</taxon>
        <taxon>Dictyosteliales</taxon>
        <taxon>Raperosteliaceae</taxon>
        <taxon>Tieghemostelium</taxon>
    </lineage>
</organism>
<dbReference type="EMBL" id="LODT01000004">
    <property type="protein sequence ID" value="KYR02086.1"/>
    <property type="molecule type" value="Genomic_DNA"/>
</dbReference>
<dbReference type="InParanoid" id="A0A152A7A6"/>
<evidence type="ECO:0000313" key="2">
    <source>
        <dbReference type="EMBL" id="KYR02086.1"/>
    </source>
</evidence>
<gene>
    <name evidence="2" type="ORF">DLAC_11453</name>
</gene>
<evidence type="ECO:0000313" key="3">
    <source>
        <dbReference type="Proteomes" id="UP000076078"/>
    </source>
</evidence>
<feature type="region of interest" description="Disordered" evidence="1">
    <location>
        <begin position="1"/>
        <end position="23"/>
    </location>
</feature>
<protein>
    <submittedName>
        <fullName evidence="2">Uncharacterized protein</fullName>
    </submittedName>
</protein>
<dbReference type="AlphaFoldDB" id="A0A152A7A6"/>
<keyword evidence="3" id="KW-1185">Reference proteome</keyword>
<accession>A0A152A7A6</accession>